<feature type="compositionally biased region" description="Polar residues" evidence="1">
    <location>
        <begin position="1"/>
        <end position="14"/>
    </location>
</feature>
<feature type="region of interest" description="Disordered" evidence="1">
    <location>
        <begin position="147"/>
        <end position="184"/>
    </location>
</feature>
<dbReference type="AlphaFoldDB" id="A0A9W7CHG8"/>
<feature type="compositionally biased region" description="Acidic residues" evidence="1">
    <location>
        <begin position="470"/>
        <end position="485"/>
    </location>
</feature>
<feature type="compositionally biased region" description="Pro residues" evidence="1">
    <location>
        <begin position="397"/>
        <end position="409"/>
    </location>
</feature>
<evidence type="ECO:0000313" key="3">
    <source>
        <dbReference type="Proteomes" id="UP001165082"/>
    </source>
</evidence>
<dbReference type="Proteomes" id="UP001165082">
    <property type="component" value="Unassembled WGS sequence"/>
</dbReference>
<feature type="region of interest" description="Disordered" evidence="1">
    <location>
        <begin position="664"/>
        <end position="690"/>
    </location>
</feature>
<organism evidence="2 3">
    <name type="scientific">Triparma retinervis</name>
    <dbReference type="NCBI Taxonomy" id="2557542"/>
    <lineage>
        <taxon>Eukaryota</taxon>
        <taxon>Sar</taxon>
        <taxon>Stramenopiles</taxon>
        <taxon>Ochrophyta</taxon>
        <taxon>Bolidophyceae</taxon>
        <taxon>Parmales</taxon>
        <taxon>Triparmaceae</taxon>
        <taxon>Triparma</taxon>
    </lineage>
</organism>
<dbReference type="OrthoDB" id="10472052at2759"/>
<reference evidence="2" key="1">
    <citation type="submission" date="2022-07" db="EMBL/GenBank/DDBJ databases">
        <title>Genome analysis of Parmales, a sister group of diatoms, reveals the evolutionary specialization of diatoms from phago-mixotrophs to photoautotrophs.</title>
        <authorList>
            <person name="Ban H."/>
            <person name="Sato S."/>
            <person name="Yoshikawa S."/>
            <person name="Kazumasa Y."/>
            <person name="Nakamura Y."/>
            <person name="Ichinomiya M."/>
            <person name="Saitoh K."/>
            <person name="Sato N."/>
            <person name="Blanc-Mathieu R."/>
            <person name="Endo H."/>
            <person name="Kuwata A."/>
            <person name="Ogata H."/>
        </authorList>
    </citation>
    <scope>NUCLEOTIDE SEQUENCE</scope>
</reference>
<feature type="compositionally biased region" description="Acidic residues" evidence="1">
    <location>
        <begin position="366"/>
        <end position="379"/>
    </location>
</feature>
<feature type="non-terminal residue" evidence="2">
    <location>
        <position position="941"/>
    </location>
</feature>
<accession>A0A9W7CHG8</accession>
<gene>
    <name evidence="2" type="ORF">TrRE_jg8307</name>
</gene>
<sequence length="941" mass="102521">EEPKSRLTSARNKGSASAPSSSSIQGTHAVDHTKVFAVAFNDDSKVRGWLEGSVNFRIVGETKKEVKKKVKGRVKSGYVRGVSTIMEGQLKLKDVILSTTLAIKATVEMEGRRGEKGKATVKIMLVEGGRKVSEANEEDVREGVEIQGEIVHQSQPETKTSTREPPQRQKPQRPPPTADDSISMQEKEERIIKDMKLVKPFLPTLYLQASVVHLSKIDMQHSDDIGNRGFYGRLKVRVGCGLAASPGGEAEVDLEGGRPKRYSKAGVGVEWTTGLTVDPKENLVGLGTVELGGVAAALTKEGSATSPCPLTCHDEWVVIKNPFTGRRMGKIYAKVKIGLREQIERGGGDNHAKVIQRNWRKRDEPREEEEEEEEVEDPTVADLSTDTTESLPLASDPLPPLPIQSPPTPQRNSVDSNLLRNLDTAPPRPVVSKSVALSGQEELPFDRGDWKGLKEHYLRKSMERISPGDENGEQEELAAADEEHPEGEGLVKYTLSLHPMSTSVIPLNDNDNASQTPWGCYLRYSIPWSDVGGNATAGAGVVDLGDDGWGKDTWLWWDADSELLNGTSRHELFIPSIMGVADAVGRGGVAVEIWAKRGEGDVSKVGSCRLGYEDLARMEGRTGVERRKVVVADIEKAGTGGELVKGRVGVEIRVRGEPKIVRVRRERRKGKEGQERGAEQARLTAPPPDVATKETRRTKAKEEGFSTNLKIKLGRATGVRELLTLWGGMRDPNVGGVIATFKVLVGGGSSGSGMWEAFTTPVIDFSDVAPRARAGATSTLADLTVLDMGMETATPVRVGREWREWAREGMDVKLWYVGAVNEDLKALGGTVVSGPTSYIPEGCVHIGTAKVRMELLTVKRELQELVAWRIDGENVGGIEVSARIGEGENVVFEAEEKVVKAWEPERSSENVDPNVGGGVEEARIEEDVKKDTVVKVKVESV</sequence>
<evidence type="ECO:0000313" key="2">
    <source>
        <dbReference type="EMBL" id="GMI06577.1"/>
    </source>
</evidence>
<feature type="non-terminal residue" evidence="2">
    <location>
        <position position="1"/>
    </location>
</feature>
<feature type="region of interest" description="Disordered" evidence="1">
    <location>
        <begin position="462"/>
        <end position="486"/>
    </location>
</feature>
<feature type="compositionally biased region" description="Basic and acidic residues" evidence="1">
    <location>
        <begin position="669"/>
        <end position="679"/>
    </location>
</feature>
<feature type="region of interest" description="Disordered" evidence="1">
    <location>
        <begin position="1"/>
        <end position="26"/>
    </location>
</feature>
<name>A0A9W7CHG8_9STRA</name>
<evidence type="ECO:0000256" key="1">
    <source>
        <dbReference type="SAM" id="MobiDB-lite"/>
    </source>
</evidence>
<feature type="region of interest" description="Disordered" evidence="1">
    <location>
        <begin position="355"/>
        <end position="435"/>
    </location>
</feature>
<comment type="caution">
    <text evidence="2">The sequence shown here is derived from an EMBL/GenBank/DDBJ whole genome shotgun (WGS) entry which is preliminary data.</text>
</comment>
<dbReference type="EMBL" id="BRXZ01000167">
    <property type="protein sequence ID" value="GMI06577.1"/>
    <property type="molecule type" value="Genomic_DNA"/>
</dbReference>
<proteinExistence type="predicted"/>
<keyword evidence="3" id="KW-1185">Reference proteome</keyword>
<protein>
    <submittedName>
        <fullName evidence="2">Uncharacterized protein</fullName>
    </submittedName>
</protein>